<dbReference type="GO" id="GO:0044281">
    <property type="term" value="P:small molecule metabolic process"/>
    <property type="evidence" value="ECO:0007669"/>
    <property type="project" value="UniProtKB-ARBA"/>
</dbReference>
<organism evidence="5 6">
    <name type="scientific">Paraburkholderia dipogonis</name>
    <dbReference type="NCBI Taxonomy" id="1211383"/>
    <lineage>
        <taxon>Bacteria</taxon>
        <taxon>Pseudomonadati</taxon>
        <taxon>Pseudomonadota</taxon>
        <taxon>Betaproteobacteria</taxon>
        <taxon>Burkholderiales</taxon>
        <taxon>Burkholderiaceae</taxon>
        <taxon>Paraburkholderia</taxon>
    </lineage>
</organism>
<dbReference type="RefSeq" id="WP_134466401.1">
    <property type="nucleotide sequence ID" value="NZ_JBHSXU010000003.1"/>
</dbReference>
<dbReference type="InterPro" id="IPR011234">
    <property type="entry name" value="Fumarylacetoacetase-like_C"/>
</dbReference>
<dbReference type="InterPro" id="IPR051121">
    <property type="entry name" value="FAH"/>
</dbReference>
<comment type="cofactor">
    <cofactor evidence="1">
        <name>Mg(2+)</name>
        <dbReference type="ChEBI" id="CHEBI:18420"/>
    </cofactor>
</comment>
<dbReference type="GO" id="GO:0046872">
    <property type="term" value="F:metal ion binding"/>
    <property type="evidence" value="ECO:0007669"/>
    <property type="project" value="UniProtKB-KW"/>
</dbReference>
<dbReference type="EMBL" id="SNVI01000005">
    <property type="protein sequence ID" value="TFE37885.1"/>
    <property type="molecule type" value="Genomic_DNA"/>
</dbReference>
<evidence type="ECO:0000259" key="4">
    <source>
        <dbReference type="Pfam" id="PF01557"/>
    </source>
</evidence>
<evidence type="ECO:0000256" key="3">
    <source>
        <dbReference type="ARBA" id="ARBA00022723"/>
    </source>
</evidence>
<dbReference type="PANTHER" id="PTHR42796:SF4">
    <property type="entry name" value="FUMARYLACETOACETATE HYDROLASE DOMAIN-CONTAINING PROTEIN 2A"/>
    <property type="match status" value="1"/>
</dbReference>
<feature type="domain" description="Fumarylacetoacetase-like C-terminal" evidence="4">
    <location>
        <begin position="133"/>
        <end position="325"/>
    </location>
</feature>
<evidence type="ECO:0000313" key="5">
    <source>
        <dbReference type="EMBL" id="TFE37885.1"/>
    </source>
</evidence>
<evidence type="ECO:0000313" key="6">
    <source>
        <dbReference type="Proteomes" id="UP000297385"/>
    </source>
</evidence>
<dbReference type="Proteomes" id="UP000297385">
    <property type="component" value="Unassembled WGS sequence"/>
</dbReference>
<comment type="similarity">
    <text evidence="2">Belongs to the FAH family.</text>
</comment>
<keyword evidence="3" id="KW-0479">Metal-binding</keyword>
<name>A0A4Y8MKE2_9BURK</name>
<sequence>MSAIPVMPPVLVNISTADCAPFPALLSEDRVLALKHWHSAGLRGTGSISEFLNDWIINANLLKQLCIAETTRELIQQRGAPITAFDVHEPVTPRQVYCTVGNYRSQLVQAALDADDGPHGSRARARRDDTLAAIEARRRDGTPYVCLKGSACISGPYEQLTVGTDMSTLDWEVEVGVVIGRPARNVDVAQALDFIAGYCVVNDITLRDRVFRLDAPKLGTDWLQSKSRRGWLPTGPWLVPTWEIDDPATLHPWLRLNGVLMQDGIASDMIFSIAEQISYLSRQTSLQPGDLICTGTPAGLGSHHGRYLRAGDVVQAGVDGLGSQRVVCTE</sequence>
<dbReference type="SUPFAM" id="SSF56529">
    <property type="entry name" value="FAH"/>
    <property type="match status" value="1"/>
</dbReference>
<keyword evidence="5" id="KW-0378">Hydrolase</keyword>
<gene>
    <name evidence="5" type="ORF">E2553_41750</name>
</gene>
<evidence type="ECO:0000256" key="2">
    <source>
        <dbReference type="ARBA" id="ARBA00010211"/>
    </source>
</evidence>
<comment type="caution">
    <text evidence="5">The sequence shown here is derived from an EMBL/GenBank/DDBJ whole genome shotgun (WGS) entry which is preliminary data.</text>
</comment>
<accession>A0A4Y8MKE2</accession>
<dbReference type="AlphaFoldDB" id="A0A4Y8MKE2"/>
<dbReference type="Pfam" id="PF01557">
    <property type="entry name" value="FAA_hydrolase"/>
    <property type="match status" value="1"/>
</dbReference>
<dbReference type="Gene3D" id="3.90.850.10">
    <property type="entry name" value="Fumarylacetoacetase-like, C-terminal domain"/>
    <property type="match status" value="1"/>
</dbReference>
<dbReference type="GO" id="GO:0016787">
    <property type="term" value="F:hydrolase activity"/>
    <property type="evidence" value="ECO:0007669"/>
    <property type="project" value="UniProtKB-KW"/>
</dbReference>
<dbReference type="InterPro" id="IPR036663">
    <property type="entry name" value="Fumarylacetoacetase_C_sf"/>
</dbReference>
<proteinExistence type="inferred from homology"/>
<reference evidence="5 6" key="1">
    <citation type="submission" date="2019-03" db="EMBL/GenBank/DDBJ databases">
        <title>Complete Genome Sequence of Paraburkholderia dipogonis ICMP 19430T, a Nitrogen-fixing Symbiont of the South African Invasive Legume Dipogon lignosus in New Zealand.</title>
        <authorList>
            <person name="De Meyer S.E."/>
        </authorList>
    </citation>
    <scope>NUCLEOTIDE SEQUENCE [LARGE SCALE GENOMIC DNA]</scope>
    <source>
        <strain evidence="5 6">ICMP 19430</strain>
    </source>
</reference>
<evidence type="ECO:0000256" key="1">
    <source>
        <dbReference type="ARBA" id="ARBA00001946"/>
    </source>
</evidence>
<protein>
    <submittedName>
        <fullName evidence="5">Fumarylacetoacetate hydrolase family protein</fullName>
    </submittedName>
</protein>
<dbReference type="PANTHER" id="PTHR42796">
    <property type="entry name" value="FUMARYLACETOACETATE HYDROLASE DOMAIN-CONTAINING PROTEIN 2A-RELATED"/>
    <property type="match status" value="1"/>
</dbReference>